<evidence type="ECO:0000313" key="2">
    <source>
        <dbReference type="Proteomes" id="UP000309997"/>
    </source>
</evidence>
<accession>A0ACC4BK62</accession>
<gene>
    <name evidence="1" type="ORF">D5086_020429</name>
</gene>
<dbReference type="EMBL" id="RCHU02000010">
    <property type="protein sequence ID" value="KAL3578925.1"/>
    <property type="molecule type" value="Genomic_DNA"/>
</dbReference>
<reference evidence="1 2" key="1">
    <citation type="journal article" date="2024" name="Plant Biotechnol. J.">
        <title>Genome and CRISPR/Cas9 system of a widespread forest tree (Populus alba) in the world.</title>
        <authorList>
            <person name="Liu Y.J."/>
            <person name="Jiang P.F."/>
            <person name="Han X.M."/>
            <person name="Li X.Y."/>
            <person name="Wang H.M."/>
            <person name="Wang Y.J."/>
            <person name="Wang X.X."/>
            <person name="Zeng Q.Y."/>
        </authorList>
    </citation>
    <scope>NUCLEOTIDE SEQUENCE [LARGE SCALE GENOMIC DNA]</scope>
    <source>
        <strain evidence="2">cv. PAL-ZL1</strain>
    </source>
</reference>
<dbReference type="Proteomes" id="UP000309997">
    <property type="component" value="Unassembled WGS sequence"/>
</dbReference>
<proteinExistence type="predicted"/>
<evidence type="ECO:0000313" key="1">
    <source>
        <dbReference type="EMBL" id="KAL3578925.1"/>
    </source>
</evidence>
<name>A0ACC4BK62_POPAL</name>
<keyword evidence="2" id="KW-1185">Reference proteome</keyword>
<comment type="caution">
    <text evidence="1">The sequence shown here is derived from an EMBL/GenBank/DDBJ whole genome shotgun (WGS) entry which is preliminary data.</text>
</comment>
<organism evidence="1 2">
    <name type="scientific">Populus alba</name>
    <name type="common">White poplar</name>
    <dbReference type="NCBI Taxonomy" id="43335"/>
    <lineage>
        <taxon>Eukaryota</taxon>
        <taxon>Viridiplantae</taxon>
        <taxon>Streptophyta</taxon>
        <taxon>Embryophyta</taxon>
        <taxon>Tracheophyta</taxon>
        <taxon>Spermatophyta</taxon>
        <taxon>Magnoliopsida</taxon>
        <taxon>eudicotyledons</taxon>
        <taxon>Gunneridae</taxon>
        <taxon>Pentapetalae</taxon>
        <taxon>rosids</taxon>
        <taxon>fabids</taxon>
        <taxon>Malpighiales</taxon>
        <taxon>Salicaceae</taxon>
        <taxon>Saliceae</taxon>
        <taxon>Populus</taxon>
    </lineage>
</organism>
<protein>
    <submittedName>
        <fullName evidence="1">Uncharacterized protein</fullName>
    </submittedName>
</protein>
<sequence length="289" mass="32716">MRPPEMTGVLASKINPLSDAHRVLKKDDVILAFDGMPITNDGTEITFDHLVSMKKPDEIASVRVFRGGEEHEFSITLRPASVSFINTCAHACVPSHDCSDDQRSISVFHYIENQCFLHSCLHSQPVRVGMDWIKIIILIHGQATGWWPYPPWLYACTFLDTKHNLEALLLLTIKGNLVVLRGQPSYLVFMDDINAGNERLAELQVKKVNGLEVDNLKHLCGLVEDCSSESLRFDLDDDSVIALNYQSAKVAISRILKRHRITVRTATSFLFHRQSARRTQHKLIDDEVE</sequence>